<evidence type="ECO:0000313" key="3">
    <source>
        <dbReference type="Proteomes" id="UP000217790"/>
    </source>
</evidence>
<reference evidence="3" key="1">
    <citation type="journal article" date="2017" name="Nat. Ecol. Evol.">
        <title>Genome expansion and lineage-specific genetic innovations in the forest pathogenic fungi Armillaria.</title>
        <authorList>
            <person name="Sipos G."/>
            <person name="Prasanna A.N."/>
            <person name="Walter M.C."/>
            <person name="O'Connor E."/>
            <person name="Balint B."/>
            <person name="Krizsan K."/>
            <person name="Kiss B."/>
            <person name="Hess J."/>
            <person name="Varga T."/>
            <person name="Slot J."/>
            <person name="Riley R."/>
            <person name="Boka B."/>
            <person name="Rigling D."/>
            <person name="Barry K."/>
            <person name="Lee J."/>
            <person name="Mihaltcheva S."/>
            <person name="LaButti K."/>
            <person name="Lipzen A."/>
            <person name="Waldron R."/>
            <person name="Moloney N.M."/>
            <person name="Sperisen C."/>
            <person name="Kredics L."/>
            <person name="Vagvoelgyi C."/>
            <person name="Patrignani A."/>
            <person name="Fitzpatrick D."/>
            <person name="Nagy I."/>
            <person name="Doyle S."/>
            <person name="Anderson J.B."/>
            <person name="Grigoriev I.V."/>
            <person name="Gueldener U."/>
            <person name="Muensterkoetter M."/>
            <person name="Nagy L.G."/>
        </authorList>
    </citation>
    <scope>NUCLEOTIDE SEQUENCE [LARGE SCALE GENOMIC DNA]</scope>
    <source>
        <strain evidence="3">Ar21-2</strain>
    </source>
</reference>
<dbReference type="OrthoDB" id="2369050at2759"/>
<evidence type="ECO:0000256" key="1">
    <source>
        <dbReference type="SAM" id="MobiDB-lite"/>
    </source>
</evidence>
<feature type="region of interest" description="Disordered" evidence="1">
    <location>
        <begin position="1"/>
        <end position="76"/>
    </location>
</feature>
<evidence type="ECO:0000313" key="2">
    <source>
        <dbReference type="EMBL" id="PBK82515.1"/>
    </source>
</evidence>
<dbReference type="InParanoid" id="A0A2H3CHJ8"/>
<feature type="region of interest" description="Disordered" evidence="1">
    <location>
        <begin position="148"/>
        <end position="175"/>
    </location>
</feature>
<dbReference type="AlphaFoldDB" id="A0A2H3CHJ8"/>
<gene>
    <name evidence="2" type="ORF">ARMGADRAFT_1090218</name>
</gene>
<dbReference type="Proteomes" id="UP000217790">
    <property type="component" value="Unassembled WGS sequence"/>
</dbReference>
<sequence length="175" mass="19317">MLDADSVSDVMATTPVSGIPTDPRLRKRDSDLPPTCATTTPPLPPSPVCHIDDGFKSPSTPSHPPSSPRPLLSRVQARSLSERPKFNPYAIIPSLTNEQRHYLRGRQGCFRFRRIGVRHAGGECLHGKPNPANYRGIMLPDGLGLARGAPRHHNSESGPAMIKYLDDSRDNRRRK</sequence>
<feature type="compositionally biased region" description="Basic and acidic residues" evidence="1">
    <location>
        <begin position="164"/>
        <end position="175"/>
    </location>
</feature>
<accession>A0A2H3CHJ8</accession>
<keyword evidence="3" id="KW-1185">Reference proteome</keyword>
<dbReference type="EMBL" id="KZ293716">
    <property type="protein sequence ID" value="PBK82515.1"/>
    <property type="molecule type" value="Genomic_DNA"/>
</dbReference>
<protein>
    <submittedName>
        <fullName evidence="2">Uncharacterized protein</fullName>
    </submittedName>
</protein>
<proteinExistence type="predicted"/>
<dbReference type="STRING" id="47427.A0A2H3CHJ8"/>
<organism evidence="2 3">
    <name type="scientific">Armillaria gallica</name>
    <name type="common">Bulbous honey fungus</name>
    <name type="synonym">Armillaria bulbosa</name>
    <dbReference type="NCBI Taxonomy" id="47427"/>
    <lineage>
        <taxon>Eukaryota</taxon>
        <taxon>Fungi</taxon>
        <taxon>Dikarya</taxon>
        <taxon>Basidiomycota</taxon>
        <taxon>Agaricomycotina</taxon>
        <taxon>Agaricomycetes</taxon>
        <taxon>Agaricomycetidae</taxon>
        <taxon>Agaricales</taxon>
        <taxon>Marasmiineae</taxon>
        <taxon>Physalacriaceae</taxon>
        <taxon>Armillaria</taxon>
    </lineage>
</organism>
<name>A0A2H3CHJ8_ARMGA</name>